<reference evidence="1 2" key="1">
    <citation type="journal article" date="2022" name="bioRxiv">
        <title>The genome of the oomycete Peronosclerospora sorghi, a cosmopolitan pathogen of maize and sorghum, is inflated with dispersed pseudogenes.</title>
        <authorList>
            <person name="Fletcher K."/>
            <person name="Martin F."/>
            <person name="Isakeit T."/>
            <person name="Cavanaugh K."/>
            <person name="Magill C."/>
            <person name="Michelmore R."/>
        </authorList>
    </citation>
    <scope>NUCLEOTIDE SEQUENCE [LARGE SCALE GENOMIC DNA]</scope>
    <source>
        <strain evidence="1">P6</strain>
    </source>
</reference>
<protein>
    <submittedName>
        <fullName evidence="1">Uncharacterized protein</fullName>
    </submittedName>
</protein>
<dbReference type="Proteomes" id="UP001163321">
    <property type="component" value="Chromosome 9"/>
</dbReference>
<proteinExistence type="predicted"/>
<gene>
    <name evidence="1" type="ORF">PsorP6_014244</name>
</gene>
<name>A0ACC0VGV7_9STRA</name>
<sequence>MARVEPHSIRAADTSDLVGFWGPPTSTIDWCELNYEYTYYIAEFWNTISNIFFVLLGLYGLYGTFKMGLETRFQIQIVGVMAIGLGSAMFHGTLQYVYQQCDETPMIWSVLVWIYIVYNNEIERIPIKNARKYVIAHLTITGVVFTVLHAIYRFTTVFQWFFSVLAILAAVRLCGHYLEVKDSTARAVARSYVLTGLLGSACWLIDYHYCHVVRGLPVNPQAHAWWHTFMGISSYQGLVFMEYVRMSQLKKKVSFQSTCLGIQSIVIQDEQPQSPKKSKQL</sequence>
<keyword evidence="2" id="KW-1185">Reference proteome</keyword>
<evidence type="ECO:0000313" key="1">
    <source>
        <dbReference type="EMBL" id="KAI9905699.1"/>
    </source>
</evidence>
<evidence type="ECO:0000313" key="2">
    <source>
        <dbReference type="Proteomes" id="UP001163321"/>
    </source>
</evidence>
<dbReference type="EMBL" id="CM047588">
    <property type="protein sequence ID" value="KAI9905699.1"/>
    <property type="molecule type" value="Genomic_DNA"/>
</dbReference>
<accession>A0ACC0VGV7</accession>
<organism evidence="1 2">
    <name type="scientific">Peronosclerospora sorghi</name>
    <dbReference type="NCBI Taxonomy" id="230839"/>
    <lineage>
        <taxon>Eukaryota</taxon>
        <taxon>Sar</taxon>
        <taxon>Stramenopiles</taxon>
        <taxon>Oomycota</taxon>
        <taxon>Peronosporomycetes</taxon>
        <taxon>Peronosporales</taxon>
        <taxon>Peronosporaceae</taxon>
        <taxon>Peronosclerospora</taxon>
    </lineage>
</organism>
<comment type="caution">
    <text evidence="1">The sequence shown here is derived from an EMBL/GenBank/DDBJ whole genome shotgun (WGS) entry which is preliminary data.</text>
</comment>